<protein>
    <recommendedName>
        <fullName evidence="6">Peptide deformylase</fullName>
        <shortName evidence="6">PDF</shortName>
        <ecNumber evidence="6">3.5.1.88</ecNumber>
    </recommendedName>
    <alternativeName>
        <fullName evidence="6">Polypeptide deformylase</fullName>
    </alternativeName>
</protein>
<dbReference type="HOGENOM" id="CLU_061901_2_1_7"/>
<comment type="catalytic activity">
    <reaction evidence="6">
        <text>N-terminal N-formyl-L-methionyl-[peptide] + H2O = N-terminal L-methionyl-[peptide] + formate</text>
        <dbReference type="Rhea" id="RHEA:24420"/>
        <dbReference type="Rhea" id="RHEA-COMP:10639"/>
        <dbReference type="Rhea" id="RHEA-COMP:10640"/>
        <dbReference type="ChEBI" id="CHEBI:15377"/>
        <dbReference type="ChEBI" id="CHEBI:15740"/>
        <dbReference type="ChEBI" id="CHEBI:49298"/>
        <dbReference type="ChEBI" id="CHEBI:64731"/>
        <dbReference type="EC" id="3.5.1.88"/>
    </reaction>
</comment>
<dbReference type="PRINTS" id="PR01576">
    <property type="entry name" value="PDEFORMYLASE"/>
</dbReference>
<dbReference type="PANTHER" id="PTHR10458:SF22">
    <property type="entry name" value="PEPTIDE DEFORMYLASE"/>
    <property type="match status" value="1"/>
</dbReference>
<evidence type="ECO:0000313" key="7">
    <source>
        <dbReference type="EMBL" id="AJE04533.1"/>
    </source>
</evidence>
<dbReference type="EC" id="3.5.1.88" evidence="6"/>
<feature type="binding site" evidence="6">
    <location>
        <position position="92"/>
    </location>
    <ligand>
        <name>Fe cation</name>
        <dbReference type="ChEBI" id="CHEBI:24875"/>
    </ligand>
</feature>
<dbReference type="GO" id="GO:0046872">
    <property type="term" value="F:metal ion binding"/>
    <property type="evidence" value="ECO:0007669"/>
    <property type="project" value="UniProtKB-KW"/>
</dbReference>
<dbReference type="RefSeq" id="WP_039744639.1">
    <property type="nucleotide sequence ID" value="NZ_CP009788.1"/>
</dbReference>
<dbReference type="PANTHER" id="PTHR10458">
    <property type="entry name" value="PEPTIDE DEFORMYLASE"/>
    <property type="match status" value="1"/>
</dbReference>
<evidence type="ECO:0000256" key="3">
    <source>
        <dbReference type="ARBA" id="ARBA00022801"/>
    </source>
</evidence>
<feature type="active site" evidence="6">
    <location>
        <position position="135"/>
    </location>
</feature>
<feature type="binding site" evidence="6">
    <location>
        <position position="138"/>
    </location>
    <ligand>
        <name>Fe cation</name>
        <dbReference type="ChEBI" id="CHEBI:24875"/>
    </ligand>
</feature>
<dbReference type="FunFam" id="3.90.45.10:FF:000005">
    <property type="entry name" value="Peptide deformylase"/>
    <property type="match status" value="1"/>
</dbReference>
<keyword evidence="5 6" id="KW-0408">Iron</keyword>
<proteinExistence type="inferred from homology"/>
<dbReference type="STRING" id="345632.GPICK_15230"/>
<comment type="function">
    <text evidence="6">Removes the formyl group from the N-terminal Met of newly synthesized proteins. Requires at least a dipeptide for an efficient rate of reaction. N-terminal L-methionine is a prerequisite for activity but the enzyme has broad specificity at other positions.</text>
</comment>
<dbReference type="NCBIfam" id="NF001159">
    <property type="entry name" value="PRK00150.1-3"/>
    <property type="match status" value="1"/>
</dbReference>
<evidence type="ECO:0000256" key="4">
    <source>
        <dbReference type="ARBA" id="ARBA00022917"/>
    </source>
</evidence>
<reference evidence="7 8" key="1">
    <citation type="journal article" date="2015" name="Genome Announc.">
        <title>Complete Genome of Geobacter pickeringii G13T, a Metal-Reducing Isolate from Sedimentary Kaolin Deposits.</title>
        <authorList>
            <person name="Badalamenti J.P."/>
            <person name="Bond D.R."/>
        </authorList>
    </citation>
    <scope>NUCLEOTIDE SEQUENCE [LARGE SCALE GENOMIC DNA]</scope>
    <source>
        <strain evidence="7 8">G13</strain>
    </source>
</reference>
<comment type="similarity">
    <text evidence="1 6">Belongs to the polypeptide deformylase family.</text>
</comment>
<evidence type="ECO:0000256" key="6">
    <source>
        <dbReference type="HAMAP-Rule" id="MF_00163"/>
    </source>
</evidence>
<dbReference type="GO" id="GO:0042586">
    <property type="term" value="F:peptide deformylase activity"/>
    <property type="evidence" value="ECO:0007669"/>
    <property type="project" value="UniProtKB-UniRule"/>
</dbReference>
<dbReference type="InterPro" id="IPR036821">
    <property type="entry name" value="Peptide_deformylase_sf"/>
</dbReference>
<dbReference type="CDD" id="cd00487">
    <property type="entry name" value="Pep_deformylase"/>
    <property type="match status" value="1"/>
</dbReference>
<feature type="binding site" evidence="6">
    <location>
        <position position="134"/>
    </location>
    <ligand>
        <name>Fe cation</name>
        <dbReference type="ChEBI" id="CHEBI:24875"/>
    </ligand>
</feature>
<organism evidence="7 8">
    <name type="scientific">Geobacter pickeringii</name>
    <dbReference type="NCBI Taxonomy" id="345632"/>
    <lineage>
        <taxon>Bacteria</taxon>
        <taxon>Pseudomonadati</taxon>
        <taxon>Thermodesulfobacteriota</taxon>
        <taxon>Desulfuromonadia</taxon>
        <taxon>Geobacterales</taxon>
        <taxon>Geobacteraceae</taxon>
        <taxon>Geobacter</taxon>
    </lineage>
</organism>
<dbReference type="SUPFAM" id="SSF56420">
    <property type="entry name" value="Peptide deformylase"/>
    <property type="match status" value="1"/>
</dbReference>
<evidence type="ECO:0000256" key="2">
    <source>
        <dbReference type="ARBA" id="ARBA00022723"/>
    </source>
</evidence>
<evidence type="ECO:0000313" key="8">
    <source>
        <dbReference type="Proteomes" id="UP000057609"/>
    </source>
</evidence>
<keyword evidence="2 6" id="KW-0479">Metal-binding</keyword>
<dbReference type="NCBIfam" id="TIGR00079">
    <property type="entry name" value="pept_deformyl"/>
    <property type="match status" value="1"/>
</dbReference>
<dbReference type="Gene3D" id="3.90.45.10">
    <property type="entry name" value="Peptide deformylase"/>
    <property type="match status" value="1"/>
</dbReference>
<dbReference type="KEGG" id="gpi:GPICK_15230"/>
<keyword evidence="8" id="KW-1185">Reference proteome</keyword>
<evidence type="ECO:0000256" key="5">
    <source>
        <dbReference type="ARBA" id="ARBA00023004"/>
    </source>
</evidence>
<dbReference type="Proteomes" id="UP000057609">
    <property type="component" value="Chromosome"/>
</dbReference>
<sequence length="167" mass="18782">MIRTILTYPDPILKKKSAPVPVINDKIRELVRDMAETMYDAQGVGLAAPQVGVNQRVIVIDVSQKDEKPELIVCINPLIVHSEGESFEEEGCLSIPKYAANVHRHEEVVVKALNLEGEEVTYRGAGLLAIAFQHEIDHLDGVLFVDHLSPLKREMFRKKFRRTAEEG</sequence>
<dbReference type="HAMAP" id="MF_00163">
    <property type="entry name" value="Pep_deformylase"/>
    <property type="match status" value="1"/>
</dbReference>
<dbReference type="EMBL" id="CP009788">
    <property type="protein sequence ID" value="AJE04533.1"/>
    <property type="molecule type" value="Genomic_DNA"/>
</dbReference>
<comment type="cofactor">
    <cofactor evidence="6">
        <name>Fe(2+)</name>
        <dbReference type="ChEBI" id="CHEBI:29033"/>
    </cofactor>
    <text evidence="6">Binds 1 Fe(2+) ion.</text>
</comment>
<gene>
    <name evidence="6" type="primary">def</name>
    <name evidence="7" type="ORF">GPICK_15230</name>
</gene>
<accession>A0A0B5BCS4</accession>
<dbReference type="PIRSF" id="PIRSF004749">
    <property type="entry name" value="Pep_def"/>
    <property type="match status" value="1"/>
</dbReference>
<dbReference type="Pfam" id="PF01327">
    <property type="entry name" value="Pep_deformylase"/>
    <property type="match status" value="1"/>
</dbReference>
<evidence type="ECO:0000256" key="1">
    <source>
        <dbReference type="ARBA" id="ARBA00010759"/>
    </source>
</evidence>
<dbReference type="AlphaFoldDB" id="A0A0B5BCS4"/>
<keyword evidence="3 6" id="KW-0378">Hydrolase</keyword>
<dbReference type="InterPro" id="IPR023635">
    <property type="entry name" value="Peptide_deformylase"/>
</dbReference>
<name>A0A0B5BCS4_9BACT</name>
<keyword evidence="4 6" id="KW-0648">Protein biosynthesis</keyword>
<dbReference type="OrthoDB" id="9804313at2"/>
<dbReference type="GO" id="GO:0006412">
    <property type="term" value="P:translation"/>
    <property type="evidence" value="ECO:0007669"/>
    <property type="project" value="UniProtKB-UniRule"/>
</dbReference>